<keyword evidence="1" id="KW-0472">Membrane</keyword>
<keyword evidence="1" id="KW-0812">Transmembrane</keyword>
<evidence type="ECO:0000256" key="1">
    <source>
        <dbReference type="SAM" id="Phobius"/>
    </source>
</evidence>
<dbReference type="EMBL" id="JAQSIO010000016">
    <property type="protein sequence ID" value="MDD0817188.1"/>
    <property type="molecule type" value="Genomic_DNA"/>
</dbReference>
<comment type="caution">
    <text evidence="2">The sequence shown here is derived from an EMBL/GenBank/DDBJ whole genome shotgun (WGS) entry which is preliminary data.</text>
</comment>
<name>A0ABT5MKS1_9BURK</name>
<keyword evidence="1" id="KW-1133">Transmembrane helix</keyword>
<evidence type="ECO:0000313" key="3">
    <source>
        <dbReference type="Proteomes" id="UP001528672"/>
    </source>
</evidence>
<proteinExistence type="predicted"/>
<dbReference type="RefSeq" id="WP_273929657.1">
    <property type="nucleotide sequence ID" value="NZ_JAQSIO010000016.1"/>
</dbReference>
<accession>A0ABT5MKS1</accession>
<feature type="transmembrane region" description="Helical" evidence="1">
    <location>
        <begin position="65"/>
        <end position="83"/>
    </location>
</feature>
<reference evidence="2 3" key="1">
    <citation type="submission" date="2023-02" db="EMBL/GenBank/DDBJ databases">
        <title>Bacterial whole genome sequence for Curvibacter sp. HBC28.</title>
        <authorList>
            <person name="Le V."/>
            <person name="Ko S.-R."/>
            <person name="Ahn C.-Y."/>
            <person name="Oh H.-M."/>
        </authorList>
    </citation>
    <scope>NUCLEOTIDE SEQUENCE [LARGE SCALE GENOMIC DNA]</scope>
    <source>
        <strain evidence="2 3">HBC28</strain>
    </source>
</reference>
<protein>
    <submittedName>
        <fullName evidence="2">Uncharacterized protein</fullName>
    </submittedName>
</protein>
<dbReference type="Proteomes" id="UP001528672">
    <property type="component" value="Unassembled WGS sequence"/>
</dbReference>
<gene>
    <name evidence="2" type="ORF">PSQ39_21315</name>
</gene>
<organism evidence="2 3">
    <name type="scientific">Curvibacter microcysteis</name>
    <dbReference type="NCBI Taxonomy" id="3026419"/>
    <lineage>
        <taxon>Bacteria</taxon>
        <taxon>Pseudomonadati</taxon>
        <taxon>Pseudomonadota</taxon>
        <taxon>Betaproteobacteria</taxon>
        <taxon>Burkholderiales</taxon>
        <taxon>Comamonadaceae</taxon>
        <taxon>Curvibacter</taxon>
    </lineage>
</organism>
<sequence>MQKSIDEKKPAEGGLMGRWAKWRLRRTINRDRMRREREEKERGDWGYIPPGAFLVPRRAYRLTRICFLICILSDFITLIDLWHRGALSWLFG</sequence>
<keyword evidence="3" id="KW-1185">Reference proteome</keyword>
<evidence type="ECO:0000313" key="2">
    <source>
        <dbReference type="EMBL" id="MDD0817188.1"/>
    </source>
</evidence>